<keyword evidence="2" id="KW-0812">Transmembrane</keyword>
<dbReference type="EMBL" id="BMAW01040021">
    <property type="protein sequence ID" value="GFU58096.1"/>
    <property type="molecule type" value="Genomic_DNA"/>
</dbReference>
<dbReference type="OrthoDB" id="6426459at2759"/>
<evidence type="ECO:0000256" key="2">
    <source>
        <dbReference type="SAM" id="Phobius"/>
    </source>
</evidence>
<dbReference type="AlphaFoldDB" id="A0A8X6QZC8"/>
<keyword evidence="2" id="KW-1133">Transmembrane helix</keyword>
<comment type="caution">
    <text evidence="3">The sequence shown here is derived from an EMBL/GenBank/DDBJ whole genome shotgun (WGS) entry which is preliminary data.</text>
</comment>
<keyword evidence="4" id="KW-1185">Reference proteome</keyword>
<feature type="transmembrane region" description="Helical" evidence="2">
    <location>
        <begin position="211"/>
        <end position="234"/>
    </location>
</feature>
<reference evidence="3" key="1">
    <citation type="submission" date="2020-08" db="EMBL/GenBank/DDBJ databases">
        <title>Multicomponent nature underlies the extraordinary mechanical properties of spider dragline silk.</title>
        <authorList>
            <person name="Kono N."/>
            <person name="Nakamura H."/>
            <person name="Mori M."/>
            <person name="Yoshida Y."/>
            <person name="Ohtoshi R."/>
            <person name="Malay A.D."/>
            <person name="Moran D.A.P."/>
            <person name="Tomita M."/>
            <person name="Numata K."/>
            <person name="Arakawa K."/>
        </authorList>
    </citation>
    <scope>NUCLEOTIDE SEQUENCE</scope>
</reference>
<name>A0A8X6QZC8_NEPPI</name>
<sequence>MLPLEMTTRNKMDYKQEVLIYLLVFTLSHRFSLQVENISFATIKGTDRFNFGLKDKDDNGFSSQVSMFEGRKMLLRSAEKFSNGTKDRDNHKTAGRNYDQEQYFENSPLKNLARLDSFWLRSPVDNVTKRNESVRKIDHSLTWPAWSTSKKEMYNNRNRKNHKHLDPFEEYLGLDSKHHESSDRKYIHEHEGFFFPIPVPHSHHHEKEDHILIPLLLIILIPLLLFAIIIPLNANLLSTLFLIMQNNGVTTTTAQLAPGRRRKRTLYTTYHPVVEEKVVEMLEVIGKIFEEAEINGYI</sequence>
<organism evidence="3 4">
    <name type="scientific">Nephila pilipes</name>
    <name type="common">Giant wood spider</name>
    <name type="synonym">Nephila maculata</name>
    <dbReference type="NCBI Taxonomy" id="299642"/>
    <lineage>
        <taxon>Eukaryota</taxon>
        <taxon>Metazoa</taxon>
        <taxon>Ecdysozoa</taxon>
        <taxon>Arthropoda</taxon>
        <taxon>Chelicerata</taxon>
        <taxon>Arachnida</taxon>
        <taxon>Araneae</taxon>
        <taxon>Araneomorphae</taxon>
        <taxon>Entelegynae</taxon>
        <taxon>Araneoidea</taxon>
        <taxon>Nephilidae</taxon>
        <taxon>Nephila</taxon>
    </lineage>
</organism>
<evidence type="ECO:0000256" key="1">
    <source>
        <dbReference type="SAM" id="MobiDB-lite"/>
    </source>
</evidence>
<keyword evidence="2" id="KW-0472">Membrane</keyword>
<evidence type="ECO:0000313" key="4">
    <source>
        <dbReference type="Proteomes" id="UP000887013"/>
    </source>
</evidence>
<protein>
    <submittedName>
        <fullName evidence="3">Uncharacterized protein</fullName>
    </submittedName>
</protein>
<accession>A0A8X6QZC8</accession>
<evidence type="ECO:0000313" key="3">
    <source>
        <dbReference type="EMBL" id="GFU58096.1"/>
    </source>
</evidence>
<dbReference type="Proteomes" id="UP000887013">
    <property type="component" value="Unassembled WGS sequence"/>
</dbReference>
<proteinExistence type="predicted"/>
<feature type="region of interest" description="Disordered" evidence="1">
    <location>
        <begin position="80"/>
        <end position="99"/>
    </location>
</feature>
<gene>
    <name evidence="3" type="primary">AVEN_147823_1</name>
    <name evidence="3" type="ORF">NPIL_295711</name>
</gene>